<dbReference type="InterPro" id="IPR016024">
    <property type="entry name" value="ARM-type_fold"/>
</dbReference>
<dbReference type="PANTHER" id="PTHR12425">
    <property type="entry name" value="SYNEMBRYN"/>
    <property type="match status" value="1"/>
</dbReference>
<evidence type="ECO:0000256" key="2">
    <source>
        <dbReference type="ARBA" id="ARBA00022658"/>
    </source>
</evidence>
<feature type="region of interest" description="Disordered" evidence="4">
    <location>
        <begin position="1"/>
        <end position="38"/>
    </location>
</feature>
<evidence type="ECO:0000313" key="5">
    <source>
        <dbReference type="EMBL" id="CAJ2500478.1"/>
    </source>
</evidence>
<proteinExistence type="inferred from homology"/>
<dbReference type="SUPFAM" id="SSF48371">
    <property type="entry name" value="ARM repeat"/>
    <property type="match status" value="1"/>
</dbReference>
<dbReference type="PANTHER" id="PTHR12425:SF5">
    <property type="entry name" value="SYNEMBRYN"/>
    <property type="match status" value="1"/>
</dbReference>
<dbReference type="Pfam" id="PF10165">
    <property type="entry name" value="Ric8"/>
    <property type="match status" value="1"/>
</dbReference>
<dbReference type="GO" id="GO:0005737">
    <property type="term" value="C:cytoplasm"/>
    <property type="evidence" value="ECO:0007669"/>
    <property type="project" value="TreeGrafter"/>
</dbReference>
<sequence length="509" mass="56952">MPQHSNKPRPGALRRIFSSSSSRRMSSEELQATPRMAQNPAQVQAAMLTGADKLAAVTSLIDRLSQDLTDVNLLPHQRDAALEELKIFGRDPRNSDPIFTKKGIETLTRHSFDSPSSTTSRNALRCLCNALLLNQDARQTFVDLGYEAKACSKLKNDSRDNEFLVSRILFLITYGTNADLVELIEKHHLADCIAKNLERHAKNHLAGRPTDPMEDMALTETLKLLFNITHWCKDRTSSFTQTVPHIATLLCKGSFQPQPEKPLDAPIGHLVNALLNLDLGAKEIHTSLYPQAEPKEVAERLIQLLDQSRGAYKNEDLESSVTPLLGVIRAIHEYAPEDVRTYIREKLLPTEADRNEVLGRTDSLPSWLLQNSTNPVTPELRNTISDLLFDMSDKDASKFVENVGYGFASGFLFSRNIPVPQNASEAFSNVPGGANRAINPVTGQFLDSERQPEEPEMTEAEKEREAERLFVLFERLRANGIISAENPVRTAVQEGRFEELPDDYEEGKD</sequence>
<dbReference type="AlphaFoldDB" id="A0AAI8YDD9"/>
<gene>
    <name evidence="5" type="ORF">KHLLAP_LOCUS946</name>
</gene>
<reference evidence="5" key="1">
    <citation type="submission" date="2023-10" db="EMBL/GenBank/DDBJ databases">
        <authorList>
            <person name="Hackl T."/>
        </authorList>
    </citation>
    <scope>NUCLEOTIDE SEQUENCE</scope>
</reference>
<dbReference type="GO" id="GO:0005085">
    <property type="term" value="F:guanyl-nucleotide exchange factor activity"/>
    <property type="evidence" value="ECO:0007669"/>
    <property type="project" value="UniProtKB-KW"/>
</dbReference>
<dbReference type="Proteomes" id="UP001295740">
    <property type="component" value="Unassembled WGS sequence"/>
</dbReference>
<evidence type="ECO:0000313" key="6">
    <source>
        <dbReference type="Proteomes" id="UP001295740"/>
    </source>
</evidence>
<accession>A0AAI8YDD9</accession>
<dbReference type="InterPro" id="IPR019318">
    <property type="entry name" value="Gua_nucleotide_exch_fac_Ric8"/>
</dbReference>
<evidence type="ECO:0000256" key="4">
    <source>
        <dbReference type="SAM" id="MobiDB-lite"/>
    </source>
</evidence>
<keyword evidence="6" id="KW-1185">Reference proteome</keyword>
<keyword evidence="3" id="KW-0143">Chaperone</keyword>
<comment type="caution">
    <text evidence="5">The sequence shown here is derived from an EMBL/GenBank/DDBJ whole genome shotgun (WGS) entry which is preliminary data.</text>
</comment>
<dbReference type="EMBL" id="CAUWAG010000003">
    <property type="protein sequence ID" value="CAJ2500478.1"/>
    <property type="molecule type" value="Genomic_DNA"/>
</dbReference>
<dbReference type="GO" id="GO:0001965">
    <property type="term" value="F:G-protein alpha-subunit binding"/>
    <property type="evidence" value="ECO:0007669"/>
    <property type="project" value="TreeGrafter"/>
</dbReference>
<keyword evidence="2" id="KW-0344">Guanine-nucleotide releasing factor</keyword>
<dbReference type="GO" id="GO:0007186">
    <property type="term" value="P:G protein-coupled receptor signaling pathway"/>
    <property type="evidence" value="ECO:0007669"/>
    <property type="project" value="TreeGrafter"/>
</dbReference>
<organism evidence="5 6">
    <name type="scientific">Anthostomella pinea</name>
    <dbReference type="NCBI Taxonomy" id="933095"/>
    <lineage>
        <taxon>Eukaryota</taxon>
        <taxon>Fungi</taxon>
        <taxon>Dikarya</taxon>
        <taxon>Ascomycota</taxon>
        <taxon>Pezizomycotina</taxon>
        <taxon>Sordariomycetes</taxon>
        <taxon>Xylariomycetidae</taxon>
        <taxon>Xylariales</taxon>
        <taxon>Xylariaceae</taxon>
        <taxon>Anthostomella</taxon>
    </lineage>
</organism>
<name>A0AAI8YDD9_9PEZI</name>
<evidence type="ECO:0000256" key="1">
    <source>
        <dbReference type="ARBA" id="ARBA00009049"/>
    </source>
</evidence>
<protein>
    <submittedName>
        <fullName evidence="5">Uu.00g033310.m01.CDS01</fullName>
    </submittedName>
</protein>
<dbReference type="InterPro" id="IPR011989">
    <property type="entry name" value="ARM-like"/>
</dbReference>
<dbReference type="Gene3D" id="1.25.10.10">
    <property type="entry name" value="Leucine-rich Repeat Variant"/>
    <property type="match status" value="1"/>
</dbReference>
<comment type="similarity">
    <text evidence="1">Belongs to the synembryn family.</text>
</comment>
<evidence type="ECO:0000256" key="3">
    <source>
        <dbReference type="ARBA" id="ARBA00023186"/>
    </source>
</evidence>
<feature type="compositionally biased region" description="Low complexity" evidence="4">
    <location>
        <begin position="14"/>
        <end position="24"/>
    </location>
</feature>